<proteinExistence type="predicted"/>
<organism evidence="2 3">
    <name type="scientific">Genlisea aurea</name>
    <dbReference type="NCBI Taxonomy" id="192259"/>
    <lineage>
        <taxon>Eukaryota</taxon>
        <taxon>Viridiplantae</taxon>
        <taxon>Streptophyta</taxon>
        <taxon>Embryophyta</taxon>
        <taxon>Tracheophyta</taxon>
        <taxon>Spermatophyta</taxon>
        <taxon>Magnoliopsida</taxon>
        <taxon>eudicotyledons</taxon>
        <taxon>Gunneridae</taxon>
        <taxon>Pentapetalae</taxon>
        <taxon>asterids</taxon>
        <taxon>lamiids</taxon>
        <taxon>Lamiales</taxon>
        <taxon>Lentibulariaceae</taxon>
        <taxon>Genlisea</taxon>
    </lineage>
</organism>
<sequence>MGRRKERRLAAMSAAGRRVKVDLSTEPSGDLGGSSAQEDVGGDGDLKTPAEFQSPETSSGGFRQISS</sequence>
<gene>
    <name evidence="2" type="ORF">M569_05528</name>
</gene>
<comment type="caution">
    <text evidence="2">The sequence shown here is derived from an EMBL/GenBank/DDBJ whole genome shotgun (WGS) entry which is preliminary data.</text>
</comment>
<dbReference type="AlphaFoldDB" id="S8CR19"/>
<dbReference type="PANTHER" id="PTHR47852:SF2">
    <property type="entry name" value="WW DOMAIN-CONTAINING PROTEIN"/>
    <property type="match status" value="1"/>
</dbReference>
<feature type="non-terminal residue" evidence="2">
    <location>
        <position position="67"/>
    </location>
</feature>
<dbReference type="PANTHER" id="PTHR47852">
    <property type="entry name" value="OS06G0298400 PROTEIN"/>
    <property type="match status" value="1"/>
</dbReference>
<accession>S8CR19</accession>
<evidence type="ECO:0000313" key="3">
    <source>
        <dbReference type="Proteomes" id="UP000015453"/>
    </source>
</evidence>
<dbReference type="OrthoDB" id="2367685at2759"/>
<feature type="compositionally biased region" description="Polar residues" evidence="1">
    <location>
        <begin position="54"/>
        <end position="67"/>
    </location>
</feature>
<name>S8CR19_9LAMI</name>
<protein>
    <submittedName>
        <fullName evidence="2">Uncharacterized protein</fullName>
    </submittedName>
</protein>
<evidence type="ECO:0000256" key="1">
    <source>
        <dbReference type="SAM" id="MobiDB-lite"/>
    </source>
</evidence>
<dbReference type="Proteomes" id="UP000015453">
    <property type="component" value="Unassembled WGS sequence"/>
</dbReference>
<feature type="region of interest" description="Disordered" evidence="1">
    <location>
        <begin position="1"/>
        <end position="67"/>
    </location>
</feature>
<dbReference type="EMBL" id="AUSU01002215">
    <property type="protein sequence ID" value="EPS69240.1"/>
    <property type="molecule type" value="Genomic_DNA"/>
</dbReference>
<keyword evidence="3" id="KW-1185">Reference proteome</keyword>
<evidence type="ECO:0000313" key="2">
    <source>
        <dbReference type="EMBL" id="EPS69240.1"/>
    </source>
</evidence>
<reference evidence="2 3" key="1">
    <citation type="journal article" date="2013" name="BMC Genomics">
        <title>The miniature genome of a carnivorous plant Genlisea aurea contains a low number of genes and short non-coding sequences.</title>
        <authorList>
            <person name="Leushkin E.V."/>
            <person name="Sutormin R.A."/>
            <person name="Nabieva E.R."/>
            <person name="Penin A.A."/>
            <person name="Kondrashov A.S."/>
            <person name="Logacheva M.D."/>
        </authorList>
    </citation>
    <scope>NUCLEOTIDE SEQUENCE [LARGE SCALE GENOMIC DNA]</scope>
</reference>